<accession>A0A4C1Z8F6</accession>
<protein>
    <recommendedName>
        <fullName evidence="5">Nucleic-acid-binding protein from transposon X-element</fullName>
    </recommendedName>
</protein>
<comment type="caution">
    <text evidence="3">The sequence shown here is derived from an EMBL/GenBank/DDBJ whole genome shotgun (WGS) entry which is preliminary data.</text>
</comment>
<proteinExistence type="predicted"/>
<evidence type="ECO:0000313" key="3">
    <source>
        <dbReference type="EMBL" id="GBP85091.1"/>
    </source>
</evidence>
<evidence type="ECO:0000313" key="4">
    <source>
        <dbReference type="Proteomes" id="UP000299102"/>
    </source>
</evidence>
<dbReference type="EMBL" id="BGZK01001716">
    <property type="protein sequence ID" value="GBP85091.1"/>
    <property type="molecule type" value="Genomic_DNA"/>
</dbReference>
<keyword evidence="1" id="KW-0175">Coiled coil</keyword>
<feature type="region of interest" description="Disordered" evidence="2">
    <location>
        <begin position="1"/>
        <end position="48"/>
    </location>
</feature>
<dbReference type="AlphaFoldDB" id="A0A4C1Z8F6"/>
<feature type="region of interest" description="Disordered" evidence="2">
    <location>
        <begin position="321"/>
        <end position="343"/>
    </location>
</feature>
<feature type="compositionally biased region" description="Low complexity" evidence="2">
    <location>
        <begin position="326"/>
        <end position="340"/>
    </location>
</feature>
<evidence type="ECO:0000256" key="1">
    <source>
        <dbReference type="SAM" id="Coils"/>
    </source>
</evidence>
<organism evidence="3 4">
    <name type="scientific">Eumeta variegata</name>
    <name type="common">Bagworm moth</name>
    <name type="synonym">Eumeta japonica</name>
    <dbReference type="NCBI Taxonomy" id="151549"/>
    <lineage>
        <taxon>Eukaryota</taxon>
        <taxon>Metazoa</taxon>
        <taxon>Ecdysozoa</taxon>
        <taxon>Arthropoda</taxon>
        <taxon>Hexapoda</taxon>
        <taxon>Insecta</taxon>
        <taxon>Pterygota</taxon>
        <taxon>Neoptera</taxon>
        <taxon>Endopterygota</taxon>
        <taxon>Lepidoptera</taxon>
        <taxon>Glossata</taxon>
        <taxon>Ditrysia</taxon>
        <taxon>Tineoidea</taxon>
        <taxon>Psychidae</taxon>
        <taxon>Oiketicinae</taxon>
        <taxon>Eumeta</taxon>
    </lineage>
</organism>
<feature type="coiled-coil region" evidence="1">
    <location>
        <begin position="202"/>
        <end position="272"/>
    </location>
</feature>
<evidence type="ECO:0008006" key="5">
    <source>
        <dbReference type="Google" id="ProtNLM"/>
    </source>
</evidence>
<name>A0A4C1Z8F6_EUMVA</name>
<gene>
    <name evidence="3" type="ORF">EVAR_51210_1</name>
</gene>
<reference evidence="3 4" key="1">
    <citation type="journal article" date="2019" name="Commun. Biol.">
        <title>The bagworm genome reveals a unique fibroin gene that provides high tensile strength.</title>
        <authorList>
            <person name="Kono N."/>
            <person name="Nakamura H."/>
            <person name="Ohtoshi R."/>
            <person name="Tomita M."/>
            <person name="Numata K."/>
            <person name="Arakawa K."/>
        </authorList>
    </citation>
    <scope>NUCLEOTIDE SEQUENCE [LARGE SCALE GENOMIC DNA]</scope>
</reference>
<sequence length="610" mass="68202">MEDRRRMPAKPSAAKPQQRKKPSPKSLPPVRKETATRPSLQEIVAGGSKEEAVMRLMAEITSSEEDASRRKSRDSDLLIKKILQDEKRALAAGSSGESSLSSVDTYSRRTARKKMVSVEVHTPKGMRTSAETESGAFVSLQAVGEFAGQLSLCEEIEHPPTPAPETAAIQDKDLTQVSIKDDRPNETEPSISRTASIVNKLALEAKAELERLTNINKNVKEAVISKLCAIGELALRLEESRSGYAAGLEREKASKAREIAALESQHRQKTERQLKQCLDLAAKMDMVESEVKATRNILGFYDVPETLERIRKAVEQPQKRTYSQVAATTPSAPAKKTPLPQRGSAHTIIVTSKETADTADHVIEKIRRAVDARKMRVCVDRLRKTKDQKVVISCPTRKDINRMSGQLKEKGLKVTEATRKLPMVVIRDVLRENTDEDIVKSLKKQNKHATADLDWGSIEIRVRFRKRARNDHECHPVLEVSPELWRRLVDAGYVYVGLQRRPVWDQSPLVQCTQCLGFGHTRKYCTVKAEICTHCGGEHRSQICEKRQKGEAPKCINCTRDKLNDTAHGAFSSECSVRNKWDAIARARVSYTLPADAAPTRKTDSFSFTL</sequence>
<dbReference type="Proteomes" id="UP000299102">
    <property type="component" value="Unassembled WGS sequence"/>
</dbReference>
<keyword evidence="4" id="KW-1185">Reference proteome</keyword>
<dbReference type="OrthoDB" id="10022108at2759"/>
<evidence type="ECO:0000256" key="2">
    <source>
        <dbReference type="SAM" id="MobiDB-lite"/>
    </source>
</evidence>